<reference evidence="1 2" key="1">
    <citation type="journal article" date="2005" name="DNA Res.">
        <title>Complete genome sequence of the facultative anaerobic magnetotactic bacterium Magnetospirillum sp. strain AMB-1.</title>
        <authorList>
            <person name="Matsunaga T."/>
            <person name="Okamura Y."/>
            <person name="Fukuda Y."/>
            <person name="Wahyudi A.T."/>
            <person name="Murase Y."/>
            <person name="Takeyama H."/>
        </authorList>
    </citation>
    <scope>NUCLEOTIDE SEQUENCE [LARGE SCALE GENOMIC DNA]</scope>
    <source>
        <strain evidence="2">ATCC 700264 / AMB-1</strain>
    </source>
</reference>
<dbReference type="Proteomes" id="UP000007058">
    <property type="component" value="Chromosome"/>
</dbReference>
<accession>Q2WB12</accession>
<protein>
    <recommendedName>
        <fullName evidence="3">Phosphodiesterase</fullName>
    </recommendedName>
</protein>
<evidence type="ECO:0008006" key="3">
    <source>
        <dbReference type="Google" id="ProtNLM"/>
    </source>
</evidence>
<dbReference type="KEGG" id="mag:amb0159"/>
<dbReference type="STRING" id="342108.amb0159"/>
<organism evidence="1 2">
    <name type="scientific">Paramagnetospirillum magneticum (strain ATCC 700264 / AMB-1)</name>
    <name type="common">Magnetospirillum magneticum</name>
    <dbReference type="NCBI Taxonomy" id="342108"/>
    <lineage>
        <taxon>Bacteria</taxon>
        <taxon>Pseudomonadati</taxon>
        <taxon>Pseudomonadota</taxon>
        <taxon>Alphaproteobacteria</taxon>
        <taxon>Rhodospirillales</taxon>
        <taxon>Magnetospirillaceae</taxon>
        <taxon>Paramagnetospirillum</taxon>
    </lineage>
</organism>
<evidence type="ECO:0000313" key="2">
    <source>
        <dbReference type="Proteomes" id="UP000007058"/>
    </source>
</evidence>
<dbReference type="SUPFAM" id="SSF51695">
    <property type="entry name" value="PLC-like phosphodiesterases"/>
    <property type="match status" value="1"/>
</dbReference>
<dbReference type="GO" id="GO:0006629">
    <property type="term" value="P:lipid metabolic process"/>
    <property type="evidence" value="ECO:0007669"/>
    <property type="project" value="InterPro"/>
</dbReference>
<name>Q2WB12_PARM1</name>
<gene>
    <name evidence="1" type="ordered locus">amb0159</name>
</gene>
<keyword evidence="2" id="KW-1185">Reference proteome</keyword>
<sequence length="266" mass="29731">MLGFDEAFDTVDDHGGGFKSGDGRVAWEEGICYPNPAVFPPVDLPRWRHKGQSQFRGPMGARILAHRGAWKQKAEQNRPSSLGQALRAGFGIETDLRDRLGGVVISHDMPGADSPALDQCWAEWMELASPERVLALNVKADGLAEAMAPLVAGRASDYFFFDMSVPDMRHYLRLGLTTFTRHSDAEPSPAYYAQSAGVWLDELEREWITSADVQAHLDAGKRVALVSGELHRRDHAPIWDLARHFRHDDRVMVCTDLPAQLQEFLR</sequence>
<dbReference type="AlphaFoldDB" id="Q2WB12"/>
<proteinExistence type="predicted"/>
<dbReference type="InterPro" id="IPR017946">
    <property type="entry name" value="PLC-like_Pdiesterase_TIM-brl"/>
</dbReference>
<evidence type="ECO:0000313" key="1">
    <source>
        <dbReference type="EMBL" id="BAE48963.1"/>
    </source>
</evidence>
<dbReference type="HOGENOM" id="CLU_095644_0_0_5"/>
<dbReference type="GO" id="GO:0008081">
    <property type="term" value="F:phosphoric diester hydrolase activity"/>
    <property type="evidence" value="ECO:0007669"/>
    <property type="project" value="InterPro"/>
</dbReference>
<dbReference type="EMBL" id="AP007255">
    <property type="protein sequence ID" value="BAE48963.1"/>
    <property type="molecule type" value="Genomic_DNA"/>
</dbReference>